<dbReference type="PROSITE" id="PS01359">
    <property type="entry name" value="ZF_PHD_1"/>
    <property type="match status" value="1"/>
</dbReference>
<dbReference type="InterPro" id="IPR001356">
    <property type="entry name" value="HD"/>
</dbReference>
<evidence type="ECO:0000256" key="7">
    <source>
        <dbReference type="ARBA" id="ARBA00023125"/>
    </source>
</evidence>
<dbReference type="Pfam" id="PF00628">
    <property type="entry name" value="PHD"/>
    <property type="match status" value="1"/>
</dbReference>
<comment type="subcellular location">
    <subcellularLocation>
        <location evidence="1 11 13">Nucleus</location>
    </subcellularLocation>
</comment>
<dbReference type="InterPro" id="IPR009057">
    <property type="entry name" value="Homeodomain-like_sf"/>
</dbReference>
<evidence type="ECO:0000256" key="5">
    <source>
        <dbReference type="ARBA" id="ARBA00022833"/>
    </source>
</evidence>
<dbReference type="SMART" id="SM00389">
    <property type="entry name" value="HOX"/>
    <property type="match status" value="1"/>
</dbReference>
<sequence length="1416" mass="152206">MPQGTRKCGCPARWCSCGGTVNKSELRTKTKVAAVRKAASAAPPIGKPIQSDSATKAQEGVAKVAAAVEDSKKNLLVGRPSAKLQNEVEPALQRSEGDAKLIKKPLLKRGRSSAKSLGLDAIAGQSLDKVKPEFGENINVSDKQPANKVHKSHKKKVLVGAPVPPRPILRQRATDFKEIEKVQDGEGNEQEDMGTKKIVVPVSTGRLRSRIKTQIARIRREEALLEAYSGSHEKLRPEEELLRARSQIHRSKLAIRGAVQELEVLMNHEIAEMAQKKERGRRKHEQVNCAVCQTGHVTTSNDILLCDGGCERAFHQYCLEPAITPDKMPADEESWLCPACDVKLDCIHAINKQFGTKLLMTSSWQDVFSEEAEQEAAGTSPKVPQSSEWPSDDSADEDYDPDKEDSGAKEGDSEGEETVPGTEDQASRDSDTSDDDMDEEISEEEAKALLEEVGPDAIGTEPAEVEERPEDLIIEGKRRRTPVDYRILNFALFGFDDVTDDSDEDEEGAAKKRRTKNALEEPLFTTDVTGAPRPKADVGPPQNDGALPQVKQEAEVETIVAAAGDADTGTKEREGEGAEPREAEGMKAEVERAVEVKIEAVESGEEEKPNGVLEAAGNARTEQARASRYRPELEDVAYNVLKTSFLENQLPSLEKKQELCEQLKLPIDQVNRWFRGYRHKVLTALNRPPDPESQAPGSKYPPWSLNEVASEEAVERDRRVNMVLKSTGKLRAALAKAAELRQVARENGEESSEADSPRCAEGRGILARLKRKAEGPEGFAAKKGKRTAFGNAGADKSDEARVLQSTLQRLAALDTRPLSVNGNRMGRPPIRMIELMAEVENLHGGQLPELLAKHGGVKKPGARPPTLLQQSLMRGRRELGADSVGEDSQGLEGSDGSGSWGSGRKKVRDESGAAGEGVDDALPRMGAPKLLKEEPRLQRGGSFNSNQSFDEDESGLEDSWVAALDKRPFSKNGKRMGRPSRQVKEAILQFRREKHAAMGLPDDAGMDGASAGTESTEERARAPGDALPAKNGVLPRFSKSGKRIGRPPRALRKPEAKAVAVSDAVPPAEPLHRSDSFGSLDGSTIGPDGVRYSKSGRRIGKPQRLGVVDSDELMQKQEEAPPFPAGPARRMTSILGSFDDLTAAIDHLEKPAAKVPRRERSADRVLDERAILSGIRKRVASSNKLSAFVTSSGNDVNERDSGVAAGAAAGSGEEAQSARTGVNGPYDGANRPHNPLESLFTAVTAHEERNEEMGEKVDGTETGDESLAVEQLLIAVANPVMAMGFNLSSTEEGLIPGLLVKSAPDPPAPVSDPPGTSSAPHEVTANGQESAPVEDAGAGSSGEQFGASEVPSDILLGNTFSSSGDLAAMAASLMSPVRRPDRPPRKGGKRAFSSIARVGSVPGIANLAAPSEGTSV</sequence>
<protein>
    <submittedName>
        <fullName evidence="17">Putative PHD domain containing homeodomain protein</fullName>
    </submittedName>
</protein>
<feature type="domain" description="Homeobox" evidence="16">
    <location>
        <begin position="624"/>
        <end position="684"/>
    </location>
</feature>
<feature type="DNA-binding region" description="Homeobox" evidence="11">
    <location>
        <begin position="626"/>
        <end position="685"/>
    </location>
</feature>
<evidence type="ECO:0000256" key="11">
    <source>
        <dbReference type="PROSITE-ProRule" id="PRU00108"/>
    </source>
</evidence>
<feature type="compositionally biased region" description="Low complexity" evidence="14">
    <location>
        <begin position="1202"/>
        <end position="1218"/>
    </location>
</feature>
<evidence type="ECO:0000313" key="17">
    <source>
        <dbReference type="EMBL" id="GAQ79409.1"/>
    </source>
</evidence>
<dbReference type="InterPro" id="IPR045876">
    <property type="entry name" value="PRHA-like_PHD-finger"/>
</dbReference>
<keyword evidence="8 11" id="KW-0371">Homeobox</keyword>
<evidence type="ECO:0000256" key="3">
    <source>
        <dbReference type="ARBA" id="ARBA00022723"/>
    </source>
</evidence>
<dbReference type="PROSITE" id="PS50016">
    <property type="entry name" value="ZF_PHD_2"/>
    <property type="match status" value="1"/>
</dbReference>
<keyword evidence="18" id="KW-1185">Reference proteome</keyword>
<keyword evidence="7 11" id="KW-0238">DNA-binding</keyword>
<evidence type="ECO:0000313" key="18">
    <source>
        <dbReference type="Proteomes" id="UP000054558"/>
    </source>
</evidence>
<dbReference type="InterPro" id="IPR011011">
    <property type="entry name" value="Znf_FYVE_PHD"/>
</dbReference>
<keyword evidence="3" id="KW-0479">Metal-binding</keyword>
<dbReference type="SUPFAM" id="SSF46689">
    <property type="entry name" value="Homeodomain-like"/>
    <property type="match status" value="1"/>
</dbReference>
<feature type="compositionally biased region" description="Acidic residues" evidence="14">
    <location>
        <begin position="432"/>
        <end position="443"/>
    </location>
</feature>
<evidence type="ECO:0000256" key="9">
    <source>
        <dbReference type="ARBA" id="ARBA00023163"/>
    </source>
</evidence>
<dbReference type="CDD" id="cd00086">
    <property type="entry name" value="homeodomain"/>
    <property type="match status" value="1"/>
</dbReference>
<feature type="region of interest" description="Disordered" evidence="14">
    <location>
        <begin position="997"/>
        <end position="1113"/>
    </location>
</feature>
<dbReference type="InterPro" id="IPR019786">
    <property type="entry name" value="Zinc_finger_PHD-type_CS"/>
</dbReference>
<reference evidence="17 18" key="1">
    <citation type="journal article" date="2014" name="Nat. Commun.">
        <title>Klebsormidium flaccidum genome reveals primary factors for plant terrestrial adaptation.</title>
        <authorList>
            <person name="Hori K."/>
            <person name="Maruyama F."/>
            <person name="Fujisawa T."/>
            <person name="Togashi T."/>
            <person name="Yamamoto N."/>
            <person name="Seo M."/>
            <person name="Sato S."/>
            <person name="Yamada T."/>
            <person name="Mori H."/>
            <person name="Tajima N."/>
            <person name="Moriyama T."/>
            <person name="Ikeuchi M."/>
            <person name="Watanabe M."/>
            <person name="Wada H."/>
            <person name="Kobayashi K."/>
            <person name="Saito M."/>
            <person name="Masuda T."/>
            <person name="Sasaki-Sekimoto Y."/>
            <person name="Mashiguchi K."/>
            <person name="Awai K."/>
            <person name="Shimojima M."/>
            <person name="Masuda S."/>
            <person name="Iwai M."/>
            <person name="Nobusawa T."/>
            <person name="Narise T."/>
            <person name="Kondo S."/>
            <person name="Saito H."/>
            <person name="Sato R."/>
            <person name="Murakawa M."/>
            <person name="Ihara Y."/>
            <person name="Oshima-Yamada Y."/>
            <person name="Ohtaka K."/>
            <person name="Satoh M."/>
            <person name="Sonobe K."/>
            <person name="Ishii M."/>
            <person name="Ohtani R."/>
            <person name="Kanamori-Sato M."/>
            <person name="Honoki R."/>
            <person name="Miyazaki D."/>
            <person name="Mochizuki H."/>
            <person name="Umetsu J."/>
            <person name="Higashi K."/>
            <person name="Shibata D."/>
            <person name="Kamiya Y."/>
            <person name="Sato N."/>
            <person name="Nakamura Y."/>
            <person name="Tabata S."/>
            <person name="Ida S."/>
            <person name="Kurokawa K."/>
            <person name="Ohta H."/>
        </authorList>
    </citation>
    <scope>NUCLEOTIDE SEQUENCE [LARGE SCALE GENOMIC DNA]</scope>
    <source>
        <strain evidence="17 18">NIES-2285</strain>
    </source>
</reference>
<dbReference type="GO" id="GO:0005634">
    <property type="term" value="C:nucleus"/>
    <property type="evidence" value="ECO:0000318"/>
    <property type="project" value="GO_Central"/>
</dbReference>
<dbReference type="Pfam" id="PF00046">
    <property type="entry name" value="Homeodomain"/>
    <property type="match status" value="1"/>
</dbReference>
<dbReference type="PANTHER" id="PTHR12628">
    <property type="entry name" value="POLYCOMB-LIKE TRANSCRIPTION FACTOR"/>
    <property type="match status" value="1"/>
</dbReference>
<dbReference type="Gene3D" id="1.10.10.60">
    <property type="entry name" value="Homeodomain-like"/>
    <property type="match status" value="1"/>
</dbReference>
<evidence type="ECO:0000256" key="8">
    <source>
        <dbReference type="ARBA" id="ARBA00023155"/>
    </source>
</evidence>
<evidence type="ECO:0000256" key="13">
    <source>
        <dbReference type="RuleBase" id="RU000682"/>
    </source>
</evidence>
<dbReference type="Gene3D" id="2.30.30.1150">
    <property type="match status" value="1"/>
</dbReference>
<evidence type="ECO:0000256" key="14">
    <source>
        <dbReference type="SAM" id="MobiDB-lite"/>
    </source>
</evidence>
<evidence type="ECO:0000259" key="15">
    <source>
        <dbReference type="PROSITE" id="PS50016"/>
    </source>
</evidence>
<dbReference type="STRING" id="105231.A0A0U9I6F1"/>
<dbReference type="Proteomes" id="UP000054558">
    <property type="component" value="Unassembled WGS sequence"/>
</dbReference>
<dbReference type="PROSITE" id="PS50071">
    <property type="entry name" value="HOMEOBOX_2"/>
    <property type="match status" value="1"/>
</dbReference>
<dbReference type="GO" id="GO:0003677">
    <property type="term" value="F:DNA binding"/>
    <property type="evidence" value="ECO:0000318"/>
    <property type="project" value="GO_Central"/>
</dbReference>
<feature type="region of interest" description="Disordered" evidence="14">
    <location>
        <begin position="369"/>
        <end position="479"/>
    </location>
</feature>
<dbReference type="GO" id="GO:0008270">
    <property type="term" value="F:zinc ion binding"/>
    <property type="evidence" value="ECO:0007669"/>
    <property type="project" value="UniProtKB-KW"/>
</dbReference>
<dbReference type="GO" id="GO:0003682">
    <property type="term" value="F:chromatin binding"/>
    <property type="evidence" value="ECO:0000318"/>
    <property type="project" value="GO_Central"/>
</dbReference>
<dbReference type="OrthoDB" id="1903104at2759"/>
<keyword evidence="4 12" id="KW-0863">Zinc-finger</keyword>
<feature type="compositionally biased region" description="Basic and acidic residues" evidence="14">
    <location>
        <begin position="568"/>
        <end position="600"/>
    </location>
</feature>
<accession>A0A0U9I6F1</accession>
<dbReference type="SMART" id="SM00249">
    <property type="entry name" value="PHD"/>
    <property type="match status" value="1"/>
</dbReference>
<evidence type="ECO:0000256" key="12">
    <source>
        <dbReference type="PROSITE-ProRule" id="PRU00146"/>
    </source>
</evidence>
<proteinExistence type="inferred from homology"/>
<organism evidence="17 18">
    <name type="scientific">Klebsormidium nitens</name>
    <name type="common">Green alga</name>
    <name type="synonym">Ulothrix nitens</name>
    <dbReference type="NCBI Taxonomy" id="105231"/>
    <lineage>
        <taxon>Eukaryota</taxon>
        <taxon>Viridiplantae</taxon>
        <taxon>Streptophyta</taxon>
        <taxon>Klebsormidiophyceae</taxon>
        <taxon>Klebsormidiales</taxon>
        <taxon>Klebsormidiaceae</taxon>
        <taxon>Klebsormidium</taxon>
    </lineage>
</organism>
<feature type="region of interest" description="Disordered" evidence="14">
    <location>
        <begin position="876"/>
        <end position="957"/>
    </location>
</feature>
<evidence type="ECO:0000256" key="6">
    <source>
        <dbReference type="ARBA" id="ARBA00023015"/>
    </source>
</evidence>
<evidence type="ECO:0000256" key="10">
    <source>
        <dbReference type="ARBA" id="ARBA00023242"/>
    </source>
</evidence>
<feature type="region of interest" description="Disordered" evidence="14">
    <location>
        <begin position="1191"/>
        <end position="1232"/>
    </location>
</feature>
<keyword evidence="5" id="KW-0862">Zinc</keyword>
<dbReference type="EMBL" id="DF236979">
    <property type="protein sequence ID" value="GAQ79409.1"/>
    <property type="molecule type" value="Genomic_DNA"/>
</dbReference>
<gene>
    <name evidence="17" type="ORF">KFL_000300070</name>
</gene>
<evidence type="ECO:0000256" key="2">
    <source>
        <dbReference type="ARBA" id="ARBA00007427"/>
    </source>
</evidence>
<feature type="domain" description="PHD-type" evidence="15">
    <location>
        <begin position="286"/>
        <end position="343"/>
    </location>
</feature>
<keyword evidence="10 11" id="KW-0539">Nucleus</keyword>
<keyword evidence="9" id="KW-0804">Transcription</keyword>
<dbReference type="InterPro" id="IPR019787">
    <property type="entry name" value="Znf_PHD-finger"/>
</dbReference>
<dbReference type="SUPFAM" id="SSF57903">
    <property type="entry name" value="FYVE/PHD zinc finger"/>
    <property type="match status" value="1"/>
</dbReference>
<feature type="compositionally biased region" description="Acidic residues" evidence="14">
    <location>
        <begin position="497"/>
        <end position="507"/>
    </location>
</feature>
<name>A0A0U9I6F1_KLENI</name>
<comment type="similarity">
    <text evidence="2">Belongs to the PHD-associated homeobox family.</text>
</comment>
<evidence type="ECO:0000256" key="4">
    <source>
        <dbReference type="ARBA" id="ARBA00022771"/>
    </source>
</evidence>
<feature type="region of interest" description="Disordered" evidence="14">
    <location>
        <begin position="1300"/>
        <end position="1350"/>
    </location>
</feature>
<feature type="compositionally biased region" description="Basic residues" evidence="14">
    <location>
        <begin position="1039"/>
        <end position="1051"/>
    </location>
</feature>
<evidence type="ECO:0000259" key="16">
    <source>
        <dbReference type="PROSITE" id="PS50071"/>
    </source>
</evidence>
<dbReference type="GO" id="GO:0045814">
    <property type="term" value="P:negative regulation of gene expression, epigenetic"/>
    <property type="evidence" value="ECO:0000318"/>
    <property type="project" value="GO_Central"/>
</dbReference>
<feature type="compositionally biased region" description="Acidic residues" evidence="14">
    <location>
        <begin position="390"/>
        <end position="403"/>
    </location>
</feature>
<dbReference type="InterPro" id="IPR001965">
    <property type="entry name" value="Znf_PHD"/>
</dbReference>
<keyword evidence="6" id="KW-0805">Transcription regulation</keyword>
<evidence type="ECO:0000256" key="1">
    <source>
        <dbReference type="ARBA" id="ARBA00004123"/>
    </source>
</evidence>
<feature type="compositionally biased region" description="Polar residues" evidence="14">
    <location>
        <begin position="1315"/>
        <end position="1329"/>
    </location>
</feature>
<feature type="region of interest" description="Disordered" evidence="14">
    <location>
        <begin position="495"/>
        <end position="626"/>
    </location>
</feature>
<dbReference type="CDD" id="cd15504">
    <property type="entry name" value="PHD_PRHA_like"/>
    <property type="match status" value="1"/>
</dbReference>
<dbReference type="PANTHER" id="PTHR12628:SF10">
    <property type="entry name" value="HOMEOBOX DOMAIN-CONTAINING PROTEIN"/>
    <property type="match status" value="1"/>
</dbReference>